<reference evidence="2 3" key="1">
    <citation type="submission" date="2015-03" db="EMBL/GenBank/DDBJ databases">
        <title>RNA-seq based gene annotation and comparative genomics of four Zymoseptoria species reveal species-specific pathogenicity related genes and transposable element activity.</title>
        <authorList>
            <person name="Grandaubert J."/>
            <person name="Bhattacharyya A."/>
            <person name="Stukenbrock E.H."/>
        </authorList>
    </citation>
    <scope>NUCLEOTIDE SEQUENCE [LARGE SCALE GENOMIC DNA]</scope>
    <source>
        <strain evidence="2 3">Zb18110</strain>
    </source>
</reference>
<keyword evidence="1" id="KW-0732">Signal</keyword>
<feature type="signal peptide" evidence="1">
    <location>
        <begin position="1"/>
        <end position="18"/>
    </location>
</feature>
<evidence type="ECO:0000313" key="3">
    <source>
        <dbReference type="Proteomes" id="UP000033647"/>
    </source>
</evidence>
<protein>
    <recommendedName>
        <fullName evidence="4">DUF148 domain-containing protein</fullName>
    </recommendedName>
</protein>
<keyword evidence="3" id="KW-1185">Reference proteome</keyword>
<name>A0A0F4GK93_9PEZI</name>
<dbReference type="Proteomes" id="UP000033647">
    <property type="component" value="Unassembled WGS sequence"/>
</dbReference>
<gene>
    <name evidence="2" type="ORF">TI39_contig456g00003</name>
</gene>
<comment type="caution">
    <text evidence="2">The sequence shown here is derived from an EMBL/GenBank/DDBJ whole genome shotgun (WGS) entry which is preliminary data.</text>
</comment>
<dbReference type="AlphaFoldDB" id="A0A0F4GK93"/>
<organism evidence="2 3">
    <name type="scientific">Zymoseptoria brevis</name>
    <dbReference type="NCBI Taxonomy" id="1047168"/>
    <lineage>
        <taxon>Eukaryota</taxon>
        <taxon>Fungi</taxon>
        <taxon>Dikarya</taxon>
        <taxon>Ascomycota</taxon>
        <taxon>Pezizomycotina</taxon>
        <taxon>Dothideomycetes</taxon>
        <taxon>Dothideomycetidae</taxon>
        <taxon>Mycosphaerellales</taxon>
        <taxon>Mycosphaerellaceae</taxon>
        <taxon>Zymoseptoria</taxon>
    </lineage>
</organism>
<dbReference type="OrthoDB" id="3642362at2759"/>
<sequence>MVAFKLLTLVGLAATTVAQVSFGAPENSAQILSLLQDANQYTVSSGQSAARYRAGNPSSYQDLSDENAKLLQSWQAVGDAAQSSSGFYSEQGAQQIIDFVNNQLYPNTKQADQIYVKQRSEFQKGPRPFIDYINPGLIQLKVAVADAAAAVAQRARATQLTPITLAFLNIAQDYSNTQEIQMFGPQTPTYRGQCGCSGQGPPGYFGKGLLGPFGKVPRGYRA</sequence>
<evidence type="ECO:0008006" key="4">
    <source>
        <dbReference type="Google" id="ProtNLM"/>
    </source>
</evidence>
<evidence type="ECO:0000256" key="1">
    <source>
        <dbReference type="SAM" id="SignalP"/>
    </source>
</evidence>
<dbReference type="EMBL" id="LAFY01000448">
    <property type="protein sequence ID" value="KJX97844.1"/>
    <property type="molecule type" value="Genomic_DNA"/>
</dbReference>
<proteinExistence type="predicted"/>
<feature type="chain" id="PRO_5002468880" description="DUF148 domain-containing protein" evidence="1">
    <location>
        <begin position="19"/>
        <end position="222"/>
    </location>
</feature>
<evidence type="ECO:0000313" key="2">
    <source>
        <dbReference type="EMBL" id="KJX97844.1"/>
    </source>
</evidence>
<accession>A0A0F4GK93</accession>